<name>A0ABD1MZE4_9FABA</name>
<reference evidence="1 2" key="1">
    <citation type="submission" date="2024-08" db="EMBL/GenBank/DDBJ databases">
        <title>Insights into the chromosomal genome structure of Flemingia macrophylla.</title>
        <authorList>
            <person name="Ding Y."/>
            <person name="Zhao Y."/>
            <person name="Bi W."/>
            <person name="Wu M."/>
            <person name="Zhao G."/>
            <person name="Gong Y."/>
            <person name="Li W."/>
            <person name="Zhang P."/>
        </authorList>
    </citation>
    <scope>NUCLEOTIDE SEQUENCE [LARGE SCALE GENOMIC DNA]</scope>
    <source>
        <strain evidence="1">DYQJB</strain>
        <tissue evidence="1">Leaf</tissue>
    </source>
</reference>
<sequence length="55" mass="6414">MVEKLTDKSLLRHSTEPYMRFSLHMAPRSIILKSLDPFPSSVRESPPLLLFRSEK</sequence>
<proteinExistence type="predicted"/>
<evidence type="ECO:0000313" key="2">
    <source>
        <dbReference type="Proteomes" id="UP001603857"/>
    </source>
</evidence>
<keyword evidence="2" id="KW-1185">Reference proteome</keyword>
<accession>A0ABD1MZE4</accession>
<dbReference type="AlphaFoldDB" id="A0ABD1MZE4"/>
<comment type="caution">
    <text evidence="1">The sequence shown here is derived from an EMBL/GenBank/DDBJ whole genome shotgun (WGS) entry which is preliminary data.</text>
</comment>
<organism evidence="1 2">
    <name type="scientific">Flemingia macrophylla</name>
    <dbReference type="NCBI Taxonomy" id="520843"/>
    <lineage>
        <taxon>Eukaryota</taxon>
        <taxon>Viridiplantae</taxon>
        <taxon>Streptophyta</taxon>
        <taxon>Embryophyta</taxon>
        <taxon>Tracheophyta</taxon>
        <taxon>Spermatophyta</taxon>
        <taxon>Magnoliopsida</taxon>
        <taxon>eudicotyledons</taxon>
        <taxon>Gunneridae</taxon>
        <taxon>Pentapetalae</taxon>
        <taxon>rosids</taxon>
        <taxon>fabids</taxon>
        <taxon>Fabales</taxon>
        <taxon>Fabaceae</taxon>
        <taxon>Papilionoideae</taxon>
        <taxon>50 kb inversion clade</taxon>
        <taxon>NPAAA clade</taxon>
        <taxon>indigoferoid/millettioid clade</taxon>
        <taxon>Phaseoleae</taxon>
        <taxon>Flemingia</taxon>
    </lineage>
</organism>
<protein>
    <submittedName>
        <fullName evidence="1">Uncharacterized protein</fullName>
    </submittedName>
</protein>
<dbReference type="EMBL" id="JBGMDY010000003">
    <property type="protein sequence ID" value="KAL2341209.1"/>
    <property type="molecule type" value="Genomic_DNA"/>
</dbReference>
<evidence type="ECO:0000313" key="1">
    <source>
        <dbReference type="EMBL" id="KAL2341209.1"/>
    </source>
</evidence>
<gene>
    <name evidence="1" type="ORF">Fmac_009149</name>
</gene>
<dbReference type="Proteomes" id="UP001603857">
    <property type="component" value="Unassembled WGS sequence"/>
</dbReference>